<protein>
    <submittedName>
        <fullName evidence="1">Uncharacterized protein</fullName>
    </submittedName>
</protein>
<dbReference type="RefSeq" id="WP_158103116.1">
    <property type="nucleotide sequence ID" value="NZ_JAKKZF010000001.1"/>
</dbReference>
<name>A0ABS9J824_9ACTN</name>
<proteinExistence type="predicted"/>
<evidence type="ECO:0000313" key="1">
    <source>
        <dbReference type="EMBL" id="MCG0061712.1"/>
    </source>
</evidence>
<organism evidence="1 2">
    <name type="scientific">Streptomyces tricolor</name>
    <dbReference type="NCBI Taxonomy" id="68277"/>
    <lineage>
        <taxon>Bacteria</taxon>
        <taxon>Bacillati</taxon>
        <taxon>Actinomycetota</taxon>
        <taxon>Actinomycetes</taxon>
        <taxon>Kitasatosporales</taxon>
        <taxon>Streptomycetaceae</taxon>
        <taxon>Streptomyces</taxon>
        <taxon>Streptomyces violaceoruber group</taxon>
    </lineage>
</organism>
<gene>
    <name evidence="1" type="ORF">L0F81_00160</name>
</gene>
<accession>A0ABS9J824</accession>
<sequence>MGLFTRKKHITTVEQTSSEWWTFYCSCRRVYGHGASQEEAQRKATAHENAFNR</sequence>
<comment type="caution">
    <text evidence="1">The sequence shown here is derived from an EMBL/GenBank/DDBJ whole genome shotgun (WGS) entry which is preliminary data.</text>
</comment>
<dbReference type="EMBL" id="JAKKZF010000001">
    <property type="protein sequence ID" value="MCG0061712.1"/>
    <property type="molecule type" value="Genomic_DNA"/>
</dbReference>
<reference evidence="1 2" key="1">
    <citation type="submission" date="2022-01" db="EMBL/GenBank/DDBJ databases">
        <title>Draft Genome Sequences of Seven Type Strains of the Genus Streptomyces.</title>
        <authorList>
            <person name="Aziz S."/>
            <person name="Coretto E."/>
            <person name="Chronakova A."/>
            <person name="Sproer C."/>
            <person name="Huber K."/>
            <person name="Nouioui I."/>
            <person name="Gross H."/>
        </authorList>
    </citation>
    <scope>NUCLEOTIDE SEQUENCE [LARGE SCALE GENOMIC DNA]</scope>
    <source>
        <strain evidence="1 2">DSM 41685</strain>
    </source>
</reference>
<keyword evidence="2" id="KW-1185">Reference proteome</keyword>
<dbReference type="Proteomes" id="UP001299012">
    <property type="component" value="Unassembled WGS sequence"/>
</dbReference>
<evidence type="ECO:0000313" key="2">
    <source>
        <dbReference type="Proteomes" id="UP001299012"/>
    </source>
</evidence>